<evidence type="ECO:0000313" key="2">
    <source>
        <dbReference type="Proteomes" id="UP000244066"/>
    </source>
</evidence>
<evidence type="ECO:0000313" key="1">
    <source>
        <dbReference type="EMBL" id="PUA31016.1"/>
    </source>
</evidence>
<proteinExistence type="predicted"/>
<accession>A0A2R7Y0E8</accession>
<name>A0A2R7Y0E8_9ARCH</name>
<protein>
    <submittedName>
        <fullName evidence="1">Uncharacterized protein</fullName>
    </submittedName>
</protein>
<dbReference type="AlphaFoldDB" id="A0A2R7Y0E8"/>
<reference evidence="1 2" key="1">
    <citation type="submission" date="2017-04" db="EMBL/GenBank/DDBJ databases">
        <title>Draft Aigarchaeota genome from a New Zealand hot spring.</title>
        <authorList>
            <person name="Reysenbach A.-L."/>
            <person name="Donaho J.A."/>
            <person name="Gerhart J."/>
            <person name="Kelley J.F."/>
            <person name="Kouba K."/>
            <person name="Podar M."/>
            <person name="Stott M."/>
        </authorList>
    </citation>
    <scope>NUCLEOTIDE SEQUENCE [LARGE SCALE GENOMIC DNA]</scope>
    <source>
        <strain evidence="1">NZ13_MG1</strain>
    </source>
</reference>
<dbReference type="EMBL" id="NDWU01000032">
    <property type="protein sequence ID" value="PUA31016.1"/>
    <property type="molecule type" value="Genomic_DNA"/>
</dbReference>
<gene>
    <name evidence="1" type="ORF">B9J98_08130</name>
</gene>
<organism evidence="1 2">
    <name type="scientific">Candidatus Terraquivivens tikiterensis</name>
    <dbReference type="NCBI Taxonomy" id="1980982"/>
    <lineage>
        <taxon>Archaea</taxon>
        <taxon>Nitrososphaerota</taxon>
        <taxon>Candidatus Wolframiiraptoraceae</taxon>
        <taxon>Candidatus Terraquivivens</taxon>
    </lineage>
</organism>
<sequence length="83" mass="9321">MTEYYKGVKEIKLEWGEDLHYSPHQYCPLCGKEFQIGDTVVAIPTYPIVKYFGDPEADAGEIYIHKSCLESALGISHGQEQGP</sequence>
<comment type="caution">
    <text evidence="1">The sequence shown here is derived from an EMBL/GenBank/DDBJ whole genome shotgun (WGS) entry which is preliminary data.</text>
</comment>
<dbReference type="Proteomes" id="UP000244066">
    <property type="component" value="Unassembled WGS sequence"/>
</dbReference>